<keyword evidence="3" id="KW-1185">Reference proteome</keyword>
<gene>
    <name evidence="2" type="ORF">U0035_13865</name>
</gene>
<sequence length="70" mass="7966">MKKSTYSLIGLVILGVAATTVTGVMCKVRNKRLQRRLMDAANEGYETAHDIIYPDNYSRNEKKLRYGPVF</sequence>
<keyword evidence="1" id="KW-0472">Membrane</keyword>
<evidence type="ECO:0000313" key="2">
    <source>
        <dbReference type="EMBL" id="WQD36754.1"/>
    </source>
</evidence>
<evidence type="ECO:0000313" key="3">
    <source>
        <dbReference type="Proteomes" id="UP001325680"/>
    </source>
</evidence>
<protein>
    <recommendedName>
        <fullName evidence="4">YtxH domain-containing protein</fullName>
    </recommendedName>
</protein>
<accession>A0ABZ0W227</accession>
<proteinExistence type="predicted"/>
<evidence type="ECO:0008006" key="4">
    <source>
        <dbReference type="Google" id="ProtNLM"/>
    </source>
</evidence>
<keyword evidence="1" id="KW-0812">Transmembrane</keyword>
<reference evidence="2 3" key="1">
    <citation type="submission" date="2023-12" db="EMBL/GenBank/DDBJ databases">
        <title>Genome sequencing and assembly of bacterial species from a model synthetic community.</title>
        <authorList>
            <person name="Hogle S.L."/>
        </authorList>
    </citation>
    <scope>NUCLEOTIDE SEQUENCE [LARGE SCALE GENOMIC DNA]</scope>
    <source>
        <strain evidence="2 3">HAMBI_3031</strain>
    </source>
</reference>
<evidence type="ECO:0000256" key="1">
    <source>
        <dbReference type="SAM" id="Phobius"/>
    </source>
</evidence>
<feature type="transmembrane region" description="Helical" evidence="1">
    <location>
        <begin position="6"/>
        <end position="26"/>
    </location>
</feature>
<keyword evidence="1" id="KW-1133">Transmembrane helix</keyword>
<name>A0ABZ0W227_9BACT</name>
<organism evidence="2 3">
    <name type="scientific">Niabella yanshanensis</name>
    <dbReference type="NCBI Taxonomy" id="577386"/>
    <lineage>
        <taxon>Bacteria</taxon>
        <taxon>Pseudomonadati</taxon>
        <taxon>Bacteroidota</taxon>
        <taxon>Chitinophagia</taxon>
        <taxon>Chitinophagales</taxon>
        <taxon>Chitinophagaceae</taxon>
        <taxon>Niabella</taxon>
    </lineage>
</organism>
<dbReference type="Proteomes" id="UP001325680">
    <property type="component" value="Chromosome"/>
</dbReference>
<dbReference type="RefSeq" id="WP_114790364.1">
    <property type="nucleotide sequence ID" value="NZ_CP139960.1"/>
</dbReference>
<dbReference type="EMBL" id="CP139960">
    <property type="protein sequence ID" value="WQD36754.1"/>
    <property type="molecule type" value="Genomic_DNA"/>
</dbReference>